<keyword evidence="1 2" id="KW-0344">Guanine-nucleotide releasing factor</keyword>
<dbReference type="InterPro" id="IPR008937">
    <property type="entry name" value="Ras-like_GEF"/>
</dbReference>
<name>A0A075ATX3_ROZAC</name>
<organism evidence="4 5">
    <name type="scientific">Rozella allomycis (strain CSF55)</name>
    <dbReference type="NCBI Taxonomy" id="988480"/>
    <lineage>
        <taxon>Eukaryota</taxon>
        <taxon>Fungi</taxon>
        <taxon>Fungi incertae sedis</taxon>
        <taxon>Cryptomycota</taxon>
        <taxon>Cryptomycota incertae sedis</taxon>
        <taxon>Rozella</taxon>
    </lineage>
</organism>
<dbReference type="GO" id="GO:0005085">
    <property type="term" value="F:guanyl-nucleotide exchange factor activity"/>
    <property type="evidence" value="ECO:0007669"/>
    <property type="project" value="UniProtKB-KW"/>
</dbReference>
<dbReference type="InterPro" id="IPR036964">
    <property type="entry name" value="RASGEF_cat_dom_sf"/>
</dbReference>
<dbReference type="STRING" id="988480.A0A075ATX3"/>
<sequence>MDIMKLENEIEFIQLESKNKNQKTSFLPKLRNCLETYEILKVKRGAIQTKVANITEKKIIDLDPKLLAKQITLIDIEILRRVQEHEFKDSNWTKMNRMNLSPNISQNIDFFNYMISFVQLSILTQDDPGKRANVIQFFVNVCQHLSELCSFNMLKCVVTSLLDLPINRLNSTWARVSKSSCSALEALSKLVSEENNFGYLRGLLKRRPSPAIPFLGMFLHDFSELEKPEQRQEAMDLFMYFKGSQYPFQHDDSLQYFILTKPFHSPKDMFNISVKVEPDLKGNPPPYSFDDDNSPDIETLMHELNKLK</sequence>
<dbReference type="PROSITE" id="PS50009">
    <property type="entry name" value="RASGEF_CAT"/>
    <property type="match status" value="1"/>
</dbReference>
<evidence type="ECO:0000256" key="1">
    <source>
        <dbReference type="ARBA" id="ARBA00022658"/>
    </source>
</evidence>
<accession>A0A075ATX3</accession>
<evidence type="ECO:0000313" key="5">
    <source>
        <dbReference type="Proteomes" id="UP000030755"/>
    </source>
</evidence>
<dbReference type="EMBL" id="KE561174">
    <property type="protein sequence ID" value="EPZ32160.1"/>
    <property type="molecule type" value="Genomic_DNA"/>
</dbReference>
<evidence type="ECO:0000256" key="2">
    <source>
        <dbReference type="PROSITE-ProRule" id="PRU00168"/>
    </source>
</evidence>
<evidence type="ECO:0000313" key="4">
    <source>
        <dbReference type="EMBL" id="EPZ32160.1"/>
    </source>
</evidence>
<dbReference type="AlphaFoldDB" id="A0A075ATX3"/>
<gene>
    <name evidence="4" type="ORF">O9G_003299</name>
</gene>
<dbReference type="Pfam" id="PF00617">
    <property type="entry name" value="RasGEF"/>
    <property type="match status" value="1"/>
</dbReference>
<dbReference type="OrthoDB" id="546434at2759"/>
<dbReference type="GO" id="GO:0007264">
    <property type="term" value="P:small GTPase-mediated signal transduction"/>
    <property type="evidence" value="ECO:0007669"/>
    <property type="project" value="InterPro"/>
</dbReference>
<proteinExistence type="predicted"/>
<dbReference type="Gene3D" id="1.10.840.10">
    <property type="entry name" value="Ras guanine-nucleotide exchange factors catalytic domain"/>
    <property type="match status" value="1"/>
</dbReference>
<dbReference type="InterPro" id="IPR023578">
    <property type="entry name" value="Ras_GEF_dom_sf"/>
</dbReference>
<dbReference type="SMART" id="SM00147">
    <property type="entry name" value="RasGEF"/>
    <property type="match status" value="1"/>
</dbReference>
<dbReference type="InterPro" id="IPR001895">
    <property type="entry name" value="RASGEF_cat_dom"/>
</dbReference>
<keyword evidence="5" id="KW-1185">Reference proteome</keyword>
<dbReference type="Proteomes" id="UP000030755">
    <property type="component" value="Unassembled WGS sequence"/>
</dbReference>
<dbReference type="SUPFAM" id="SSF48366">
    <property type="entry name" value="Ras GEF"/>
    <property type="match status" value="1"/>
</dbReference>
<dbReference type="PANTHER" id="PTHR23113">
    <property type="entry name" value="GUANINE NUCLEOTIDE EXCHANGE FACTOR"/>
    <property type="match status" value="1"/>
</dbReference>
<feature type="domain" description="Ras-GEF" evidence="3">
    <location>
        <begin position="63"/>
        <end position="296"/>
    </location>
</feature>
<protein>
    <submittedName>
        <fullName evidence="4">Ras guanine nucleotide exchange factor domain-containing protein</fullName>
    </submittedName>
</protein>
<dbReference type="HOGENOM" id="CLU_903608_0_0_1"/>
<evidence type="ECO:0000259" key="3">
    <source>
        <dbReference type="PROSITE" id="PS50009"/>
    </source>
</evidence>
<reference evidence="4 5" key="1">
    <citation type="journal article" date="2013" name="Curr. Biol.">
        <title>Shared signatures of parasitism and phylogenomics unite Cryptomycota and microsporidia.</title>
        <authorList>
            <person name="James T.Y."/>
            <person name="Pelin A."/>
            <person name="Bonen L."/>
            <person name="Ahrendt S."/>
            <person name="Sain D."/>
            <person name="Corradi N."/>
            <person name="Stajich J.E."/>
        </authorList>
    </citation>
    <scope>NUCLEOTIDE SEQUENCE [LARGE SCALE GENOMIC DNA]</scope>
    <source>
        <strain evidence="4 5">CSF55</strain>
    </source>
</reference>
<dbReference type="PANTHER" id="PTHR23113:SF99">
    <property type="entry name" value="RASGEF DOMAIN-CONTAINING PROTEIN"/>
    <property type="match status" value="1"/>
</dbReference>